<feature type="transmembrane region" description="Helical" evidence="2">
    <location>
        <begin position="310"/>
        <end position="331"/>
    </location>
</feature>
<evidence type="ECO:0000256" key="2">
    <source>
        <dbReference type="SAM" id="Phobius"/>
    </source>
</evidence>
<evidence type="ECO:0000313" key="6">
    <source>
        <dbReference type="Proteomes" id="UP000266861"/>
    </source>
</evidence>
<dbReference type="PANTHER" id="PTHR34008">
    <property type="entry name" value="REPETITIVE PROLINE-RICH CELL WALL PROTEIN 1"/>
    <property type="match status" value="1"/>
</dbReference>
<dbReference type="PANTHER" id="PTHR34008:SF2">
    <property type="entry name" value="REPETITIVE PROLINE-RICH CELL WALL PROTEIN 1"/>
    <property type="match status" value="1"/>
</dbReference>
<gene>
    <name evidence="5" type="ORF">Glove_615g28</name>
</gene>
<sequence length="332" mass="37151">MSTKMHSILSMLVILALVALTTAFPNGSGTCNSNATVIGGVMGQPMGTLKTDLGYTFAVTMENNNYIPGGPPVKFCVHGKDPFKGLLLYALDVAKNHVGEWLVPSTDYKILNLNCLGDPKGTITHANPNLKGPNVCFQYKSPMTDVGPINFVGTVVKSKLDGFQIIRFETIFVVKDSKFVTTATMTTTTCMQQPPYTKTYENTKPPYEKPTYKTTYNKPPYEKPTYEPTYNKPPYEKPTYEKPTYEPTYNKPPYEKPTYEPTYNKPPYEKPTYEKPTYEMPTYEPTYKPTGSNDPIGDFKPPDVSAANGITYTGFILLLQLMIVSSLIIYYH</sequence>
<evidence type="ECO:0000256" key="1">
    <source>
        <dbReference type="SAM" id="MobiDB-lite"/>
    </source>
</evidence>
<keyword evidence="3" id="KW-0732">Signal</keyword>
<dbReference type="CDD" id="cd08544">
    <property type="entry name" value="Reeler"/>
    <property type="match status" value="1"/>
</dbReference>
<keyword evidence="6" id="KW-1185">Reference proteome</keyword>
<evidence type="ECO:0000313" key="5">
    <source>
        <dbReference type="EMBL" id="RHZ46550.1"/>
    </source>
</evidence>
<dbReference type="EMBL" id="PQFF01000511">
    <property type="protein sequence ID" value="RHZ46550.1"/>
    <property type="molecule type" value="Genomic_DNA"/>
</dbReference>
<proteinExistence type="predicted"/>
<feature type="domain" description="Reelin" evidence="4">
    <location>
        <begin position="56"/>
        <end position="159"/>
    </location>
</feature>
<keyword evidence="2" id="KW-0812">Transmembrane</keyword>
<organism evidence="5 6">
    <name type="scientific">Diversispora epigaea</name>
    <dbReference type="NCBI Taxonomy" id="1348612"/>
    <lineage>
        <taxon>Eukaryota</taxon>
        <taxon>Fungi</taxon>
        <taxon>Fungi incertae sedis</taxon>
        <taxon>Mucoromycota</taxon>
        <taxon>Glomeromycotina</taxon>
        <taxon>Glomeromycetes</taxon>
        <taxon>Diversisporales</taxon>
        <taxon>Diversisporaceae</taxon>
        <taxon>Diversispora</taxon>
    </lineage>
</organism>
<dbReference type="InterPro" id="IPR002861">
    <property type="entry name" value="Reeler_dom"/>
</dbReference>
<dbReference type="OrthoDB" id="2419613at2759"/>
<feature type="region of interest" description="Disordered" evidence="1">
    <location>
        <begin position="197"/>
        <end position="276"/>
    </location>
</feature>
<comment type="caution">
    <text evidence="5">The sequence shown here is derived from an EMBL/GenBank/DDBJ whole genome shotgun (WGS) entry which is preliminary data.</text>
</comment>
<feature type="signal peptide" evidence="3">
    <location>
        <begin position="1"/>
        <end position="23"/>
    </location>
</feature>
<evidence type="ECO:0000256" key="3">
    <source>
        <dbReference type="SAM" id="SignalP"/>
    </source>
</evidence>
<feature type="compositionally biased region" description="Basic and acidic residues" evidence="1">
    <location>
        <begin position="267"/>
        <end position="276"/>
    </location>
</feature>
<feature type="compositionally biased region" description="Basic and acidic residues" evidence="1">
    <location>
        <begin position="234"/>
        <end position="244"/>
    </location>
</feature>
<dbReference type="STRING" id="1348612.A0A397GEN9"/>
<keyword evidence="2" id="KW-1133">Transmembrane helix</keyword>
<dbReference type="AlphaFoldDB" id="A0A397GEN9"/>
<accession>A0A397GEN9</accession>
<dbReference type="InterPro" id="IPR042307">
    <property type="entry name" value="Reeler_sf"/>
</dbReference>
<protein>
    <recommendedName>
        <fullName evidence="4">Reelin domain-containing protein</fullName>
    </recommendedName>
</protein>
<evidence type="ECO:0000259" key="4">
    <source>
        <dbReference type="Pfam" id="PF02014"/>
    </source>
</evidence>
<name>A0A397GEN9_9GLOM</name>
<feature type="chain" id="PRO_5017179496" description="Reelin domain-containing protein" evidence="3">
    <location>
        <begin position="24"/>
        <end position="332"/>
    </location>
</feature>
<dbReference type="Pfam" id="PF02014">
    <property type="entry name" value="Reeler"/>
    <property type="match status" value="1"/>
</dbReference>
<keyword evidence="2" id="KW-0472">Membrane</keyword>
<dbReference type="Proteomes" id="UP000266861">
    <property type="component" value="Unassembled WGS sequence"/>
</dbReference>
<reference evidence="5 6" key="1">
    <citation type="submission" date="2018-08" db="EMBL/GenBank/DDBJ databases">
        <title>Genome and evolution of the arbuscular mycorrhizal fungus Diversispora epigaea (formerly Glomus versiforme) and its bacterial endosymbionts.</title>
        <authorList>
            <person name="Sun X."/>
            <person name="Fei Z."/>
            <person name="Harrison M."/>
        </authorList>
    </citation>
    <scope>NUCLEOTIDE SEQUENCE [LARGE SCALE GENOMIC DNA]</scope>
    <source>
        <strain evidence="5 6">IT104</strain>
    </source>
</reference>
<dbReference type="Gene3D" id="2.60.40.4060">
    <property type="entry name" value="Reeler domain"/>
    <property type="match status" value="1"/>
</dbReference>